<sequence>MSDLPRAQGSLQLSRAPVLAEDQLPNGPDSFLKNPAASRYGLDDATAAELLLRKSADDWGSSDKTRQRWLPASDRSLDYDQLANRLEPETIYNLADADYYRLGAAAYADRDPDSAPPVSAYDAAPGYADWSSAESQRRRQRLKQLAASAAAATAAADPPWRPRSSGRAAEIGELDLPSGRRAKQRARPAATEAPLRDSSRKSTPSKPQPPKPSKPQKPRPLVGLTGQSQAELAELMENYRQSRTAVVALALGLGLSLVAVLFLTCRIRQLRARFRRGGKALTSDEADYLINGMYL</sequence>
<name>A0A1I8IF78_9PLAT</name>
<evidence type="ECO:0000313" key="3">
    <source>
        <dbReference type="Proteomes" id="UP000095280"/>
    </source>
</evidence>
<keyword evidence="2" id="KW-0812">Transmembrane</keyword>
<dbReference type="WBParaSite" id="maker-uti_cns_0012237-snap-gene-0.6-mRNA-1">
    <property type="protein sequence ID" value="maker-uti_cns_0012237-snap-gene-0.6-mRNA-1"/>
    <property type="gene ID" value="maker-uti_cns_0012237-snap-gene-0.6"/>
</dbReference>
<organism evidence="3 4">
    <name type="scientific">Macrostomum lignano</name>
    <dbReference type="NCBI Taxonomy" id="282301"/>
    <lineage>
        <taxon>Eukaryota</taxon>
        <taxon>Metazoa</taxon>
        <taxon>Spiralia</taxon>
        <taxon>Lophotrochozoa</taxon>
        <taxon>Platyhelminthes</taxon>
        <taxon>Rhabditophora</taxon>
        <taxon>Macrostomorpha</taxon>
        <taxon>Macrostomida</taxon>
        <taxon>Macrostomidae</taxon>
        <taxon>Macrostomum</taxon>
    </lineage>
</organism>
<evidence type="ECO:0000313" key="4">
    <source>
        <dbReference type="WBParaSite" id="maker-uti_cns_0012237-snap-gene-0.6-mRNA-1"/>
    </source>
</evidence>
<keyword evidence="2" id="KW-0472">Membrane</keyword>
<keyword evidence="2" id="KW-1133">Transmembrane helix</keyword>
<feature type="transmembrane region" description="Helical" evidence="2">
    <location>
        <begin position="245"/>
        <end position="265"/>
    </location>
</feature>
<evidence type="ECO:0000256" key="2">
    <source>
        <dbReference type="SAM" id="Phobius"/>
    </source>
</evidence>
<feature type="region of interest" description="Disordered" evidence="1">
    <location>
        <begin position="1"/>
        <end position="32"/>
    </location>
</feature>
<reference evidence="4" key="1">
    <citation type="submission" date="2016-11" db="UniProtKB">
        <authorList>
            <consortium name="WormBaseParasite"/>
        </authorList>
    </citation>
    <scope>IDENTIFICATION</scope>
</reference>
<feature type="compositionally biased region" description="Pro residues" evidence="1">
    <location>
        <begin position="206"/>
        <end position="215"/>
    </location>
</feature>
<accession>A0A1I8IF78</accession>
<evidence type="ECO:0000256" key="1">
    <source>
        <dbReference type="SAM" id="MobiDB-lite"/>
    </source>
</evidence>
<protein>
    <submittedName>
        <fullName evidence="4">Uncharacterized protein</fullName>
    </submittedName>
</protein>
<keyword evidence="3" id="KW-1185">Reference proteome</keyword>
<dbReference type="Proteomes" id="UP000095280">
    <property type="component" value="Unplaced"/>
</dbReference>
<dbReference type="AlphaFoldDB" id="A0A1I8IF78"/>
<feature type="region of interest" description="Disordered" evidence="1">
    <location>
        <begin position="128"/>
        <end position="222"/>
    </location>
</feature>
<feature type="compositionally biased region" description="Low complexity" evidence="1">
    <location>
        <begin position="146"/>
        <end position="156"/>
    </location>
</feature>
<dbReference type="PANTHER" id="PTHR46876">
    <property type="entry name" value="LOW-DENSITY LIPOPROTEIN RECEPTOR-RELATED PROTEIN 11"/>
    <property type="match status" value="1"/>
</dbReference>
<proteinExistence type="predicted"/>
<dbReference type="PANTHER" id="PTHR46876:SF1">
    <property type="entry name" value="LOW-DENSITY LIPOPROTEIN RECEPTOR-RELATED PROTEIN 11"/>
    <property type="match status" value="1"/>
</dbReference>